<organism evidence="5 6">
    <name type="scientific">Entomortierella chlamydospora</name>
    <dbReference type="NCBI Taxonomy" id="101097"/>
    <lineage>
        <taxon>Eukaryota</taxon>
        <taxon>Fungi</taxon>
        <taxon>Fungi incertae sedis</taxon>
        <taxon>Mucoromycota</taxon>
        <taxon>Mortierellomycotina</taxon>
        <taxon>Mortierellomycetes</taxon>
        <taxon>Mortierellales</taxon>
        <taxon>Mortierellaceae</taxon>
        <taxon>Entomortierella</taxon>
    </lineage>
</organism>
<keyword evidence="6" id="KW-1185">Reference proteome</keyword>
<dbReference type="Pfam" id="PF10342">
    <property type="entry name" value="Kre9_KNH"/>
    <property type="match status" value="1"/>
</dbReference>
<feature type="chain" id="PRO_5040424722" description="Yeast cell wall synthesis Kre9/Knh1-like N-terminal domain-containing protein" evidence="3">
    <location>
        <begin position="20"/>
        <end position="181"/>
    </location>
</feature>
<protein>
    <recommendedName>
        <fullName evidence="4">Yeast cell wall synthesis Kre9/Knh1-like N-terminal domain-containing protein</fullName>
    </recommendedName>
</protein>
<comment type="caution">
    <text evidence="5">The sequence shown here is derived from an EMBL/GenBank/DDBJ whole genome shotgun (WGS) entry which is preliminary data.</text>
</comment>
<evidence type="ECO:0000259" key="4">
    <source>
        <dbReference type="Pfam" id="PF10342"/>
    </source>
</evidence>
<dbReference type="AlphaFoldDB" id="A0A9P6N354"/>
<evidence type="ECO:0000256" key="3">
    <source>
        <dbReference type="SAM" id="SignalP"/>
    </source>
</evidence>
<feature type="compositionally biased region" description="Low complexity" evidence="2">
    <location>
        <begin position="137"/>
        <end position="159"/>
    </location>
</feature>
<sequence length="181" mass="18410">MFIKSAAIAALAFAASVASQSVPNHTYFTNPVGNDMIYTAGKNITFSWANTCVSPSDSVSTTPTAAKVQLINSNNSTNAYFVSDVTTIDCQNSAQGNTYWVVPTDLDPSSFYSLQIVLTPTNAYSGKFKVTGGSGGSATTSAPSSSTSSNTTPSTSKSGANSVVAGALTSAFAVVAGALML</sequence>
<evidence type="ECO:0000256" key="1">
    <source>
        <dbReference type="ARBA" id="ARBA00022729"/>
    </source>
</evidence>
<gene>
    <name evidence="5" type="ORF">BGZ80_000577</name>
</gene>
<evidence type="ECO:0000313" key="5">
    <source>
        <dbReference type="EMBL" id="KAG0022307.1"/>
    </source>
</evidence>
<evidence type="ECO:0000313" key="6">
    <source>
        <dbReference type="Proteomes" id="UP000703661"/>
    </source>
</evidence>
<dbReference type="Proteomes" id="UP000703661">
    <property type="component" value="Unassembled WGS sequence"/>
</dbReference>
<feature type="region of interest" description="Disordered" evidence="2">
    <location>
        <begin position="135"/>
        <end position="159"/>
    </location>
</feature>
<dbReference type="InterPro" id="IPR018466">
    <property type="entry name" value="Kre9/Knh1-like_N"/>
</dbReference>
<reference evidence="5" key="1">
    <citation type="journal article" date="2020" name="Fungal Divers.">
        <title>Resolving the Mortierellaceae phylogeny through synthesis of multi-gene phylogenetics and phylogenomics.</title>
        <authorList>
            <person name="Vandepol N."/>
            <person name="Liber J."/>
            <person name="Desiro A."/>
            <person name="Na H."/>
            <person name="Kennedy M."/>
            <person name="Barry K."/>
            <person name="Grigoriev I.V."/>
            <person name="Miller A.N."/>
            <person name="O'Donnell K."/>
            <person name="Stajich J.E."/>
            <person name="Bonito G."/>
        </authorList>
    </citation>
    <scope>NUCLEOTIDE SEQUENCE</scope>
    <source>
        <strain evidence="5">NRRL 2769</strain>
    </source>
</reference>
<feature type="domain" description="Yeast cell wall synthesis Kre9/Knh1-like N-terminal" evidence="4">
    <location>
        <begin position="37"/>
        <end position="130"/>
    </location>
</feature>
<feature type="signal peptide" evidence="3">
    <location>
        <begin position="1"/>
        <end position="19"/>
    </location>
</feature>
<dbReference type="OrthoDB" id="2434096at2759"/>
<keyword evidence="1 3" id="KW-0732">Signal</keyword>
<accession>A0A9P6N354</accession>
<proteinExistence type="predicted"/>
<evidence type="ECO:0000256" key="2">
    <source>
        <dbReference type="SAM" id="MobiDB-lite"/>
    </source>
</evidence>
<name>A0A9P6N354_9FUNG</name>
<dbReference type="EMBL" id="JAAAID010000112">
    <property type="protein sequence ID" value="KAG0022307.1"/>
    <property type="molecule type" value="Genomic_DNA"/>
</dbReference>